<dbReference type="Pfam" id="PF00534">
    <property type="entry name" value="Glycos_transf_1"/>
    <property type="match status" value="1"/>
</dbReference>
<reference evidence="3" key="2">
    <citation type="submission" date="2021-04" db="EMBL/GenBank/DDBJ databases">
        <authorList>
            <person name="Gilroy R."/>
        </authorList>
    </citation>
    <scope>NUCLEOTIDE SEQUENCE</scope>
    <source>
        <strain evidence="3">F6-6636</strain>
    </source>
</reference>
<organism evidence="3 4">
    <name type="scientific">Candidatus Paralactobacillus gallistercoris</name>
    <dbReference type="NCBI Taxonomy" id="2838724"/>
    <lineage>
        <taxon>Bacteria</taxon>
        <taxon>Bacillati</taxon>
        <taxon>Bacillota</taxon>
        <taxon>Bacilli</taxon>
        <taxon>Lactobacillales</taxon>
        <taxon>Lactobacillaceae</taxon>
        <taxon>Lactobacillus</taxon>
    </lineage>
</organism>
<dbReference type="CDD" id="cd03801">
    <property type="entry name" value="GT4_PimA-like"/>
    <property type="match status" value="1"/>
</dbReference>
<evidence type="ECO:0000313" key="3">
    <source>
        <dbReference type="EMBL" id="MBU3852010.1"/>
    </source>
</evidence>
<dbReference type="PANTHER" id="PTHR12526">
    <property type="entry name" value="GLYCOSYLTRANSFERASE"/>
    <property type="match status" value="1"/>
</dbReference>
<gene>
    <name evidence="3" type="ORF">H9901_04860</name>
</gene>
<evidence type="ECO:0000259" key="2">
    <source>
        <dbReference type="Pfam" id="PF13439"/>
    </source>
</evidence>
<protein>
    <submittedName>
        <fullName evidence="3">Glycosyltransferase family 4 protein</fullName>
    </submittedName>
</protein>
<accession>A0A948TJQ6</accession>
<evidence type="ECO:0000313" key="4">
    <source>
        <dbReference type="Proteomes" id="UP000777303"/>
    </source>
</evidence>
<dbReference type="Pfam" id="PF13439">
    <property type="entry name" value="Glyco_transf_4"/>
    <property type="match status" value="1"/>
</dbReference>
<dbReference type="InterPro" id="IPR001296">
    <property type="entry name" value="Glyco_trans_1"/>
</dbReference>
<evidence type="ECO:0000259" key="1">
    <source>
        <dbReference type="Pfam" id="PF00534"/>
    </source>
</evidence>
<dbReference type="Proteomes" id="UP000777303">
    <property type="component" value="Unassembled WGS sequence"/>
</dbReference>
<reference evidence="3" key="1">
    <citation type="journal article" date="2021" name="PeerJ">
        <title>Extensive microbial diversity within the chicken gut microbiome revealed by metagenomics and culture.</title>
        <authorList>
            <person name="Gilroy R."/>
            <person name="Ravi A."/>
            <person name="Getino M."/>
            <person name="Pursley I."/>
            <person name="Horton D.L."/>
            <person name="Alikhan N.F."/>
            <person name="Baker D."/>
            <person name="Gharbi K."/>
            <person name="Hall N."/>
            <person name="Watson M."/>
            <person name="Adriaenssens E.M."/>
            <person name="Foster-Nyarko E."/>
            <person name="Jarju S."/>
            <person name="Secka A."/>
            <person name="Antonio M."/>
            <person name="Oren A."/>
            <person name="Chaudhuri R.R."/>
            <person name="La Ragione R."/>
            <person name="Hildebrand F."/>
            <person name="Pallen M.J."/>
        </authorList>
    </citation>
    <scope>NUCLEOTIDE SEQUENCE</scope>
    <source>
        <strain evidence="3">F6-6636</strain>
    </source>
</reference>
<dbReference type="Gene3D" id="3.40.50.2000">
    <property type="entry name" value="Glycogen Phosphorylase B"/>
    <property type="match status" value="2"/>
</dbReference>
<feature type="domain" description="Glycosyltransferase subfamily 4-like N-terminal" evidence="2">
    <location>
        <begin position="16"/>
        <end position="170"/>
    </location>
</feature>
<dbReference type="SUPFAM" id="SSF53756">
    <property type="entry name" value="UDP-Glycosyltransferase/glycogen phosphorylase"/>
    <property type="match status" value="1"/>
</dbReference>
<proteinExistence type="predicted"/>
<feature type="domain" description="Glycosyl transferase family 1" evidence="1">
    <location>
        <begin position="178"/>
        <end position="320"/>
    </location>
</feature>
<dbReference type="EMBL" id="JAHLFS010000058">
    <property type="protein sequence ID" value="MBU3852010.1"/>
    <property type="molecule type" value="Genomic_DNA"/>
</dbReference>
<dbReference type="PANTHER" id="PTHR12526:SF630">
    <property type="entry name" value="GLYCOSYLTRANSFERASE"/>
    <property type="match status" value="1"/>
</dbReference>
<name>A0A948TJQ6_9LACO</name>
<comment type="caution">
    <text evidence="3">The sequence shown here is derived from an EMBL/GenBank/DDBJ whole genome shotgun (WGS) entry which is preliminary data.</text>
</comment>
<dbReference type="InterPro" id="IPR028098">
    <property type="entry name" value="Glyco_trans_4-like_N"/>
</dbReference>
<dbReference type="GO" id="GO:0016757">
    <property type="term" value="F:glycosyltransferase activity"/>
    <property type="evidence" value="ECO:0007669"/>
    <property type="project" value="InterPro"/>
</dbReference>
<dbReference type="AlphaFoldDB" id="A0A948TJQ6"/>
<sequence length="356" mass="40907">MKICYIITTTTNCGPVNVLYNLLVNYHQLNSFEPIIITLKPDDANKSRRQDFEALGIKVYEFKKGIHEKQDIFKFIVQNNFDVIHSHGLIPDIINSYVQKKEDKPRFHITTLHNYPFEDYPQRKGKLLGNAMAYLHLRAIKTLYKVACSKAIAQRFAMIGVKTDVIQNGIIFSNNFVGKSQISSNHPIFLYLGRIHARKNVLFLVNYFKKHPDYEFWIVGDGAEYENIKHAASDANNIKVLGKTNHPNDMYQKADYYISASKSEGLPLSVLEALSFGLPCILSDIAPHAEIITNDKLGELFINNDETSLNQAITKVLTTKYDGKQIYEMTKDKFSSDTMMNKYYLLYENKILRRKA</sequence>